<evidence type="ECO:0000256" key="4">
    <source>
        <dbReference type="RuleBase" id="RU000461"/>
    </source>
</evidence>
<keyword evidence="3 4" id="KW-0349">Heme</keyword>
<proteinExistence type="inferred from homology"/>
<sequence length="61" mass="7094">FHFDNRQVLQPFNTGPRNCIGRNLAHSETRISLALLLYSFDMELHPKIEDLDKKEDVVLVV</sequence>
<dbReference type="Pfam" id="PF00067">
    <property type="entry name" value="p450"/>
    <property type="match status" value="1"/>
</dbReference>
<evidence type="ECO:0000313" key="5">
    <source>
        <dbReference type="EMBL" id="EMD70248.1"/>
    </source>
</evidence>
<dbReference type="KEGG" id="bsc:COCSADRAFT_78139"/>
<keyword evidence="1 3" id="KW-0479">Metal-binding</keyword>
<dbReference type="OMA" id="NTGPRNC"/>
<name>M2SSQ2_COCSN</name>
<dbReference type="GO" id="GO:0016705">
    <property type="term" value="F:oxidoreductase activity, acting on paired donors, with incorporation or reduction of molecular oxygen"/>
    <property type="evidence" value="ECO:0007669"/>
    <property type="project" value="InterPro"/>
</dbReference>
<keyword evidence="6" id="KW-1185">Reference proteome</keyword>
<evidence type="ECO:0008006" key="7">
    <source>
        <dbReference type="Google" id="ProtNLM"/>
    </source>
</evidence>
<dbReference type="OrthoDB" id="1470350at2759"/>
<gene>
    <name evidence="5" type="ORF">COCSADRAFT_78139</name>
</gene>
<organism evidence="5 6">
    <name type="scientific">Cochliobolus sativus (strain ND90Pr / ATCC 201652)</name>
    <name type="common">Common root rot and spot blotch fungus</name>
    <name type="synonym">Bipolaris sorokiniana</name>
    <dbReference type="NCBI Taxonomy" id="665912"/>
    <lineage>
        <taxon>Eukaryota</taxon>
        <taxon>Fungi</taxon>
        <taxon>Dikarya</taxon>
        <taxon>Ascomycota</taxon>
        <taxon>Pezizomycotina</taxon>
        <taxon>Dothideomycetes</taxon>
        <taxon>Pleosporomycetidae</taxon>
        <taxon>Pleosporales</taxon>
        <taxon>Pleosporineae</taxon>
        <taxon>Pleosporaceae</taxon>
        <taxon>Bipolaris</taxon>
    </lineage>
</organism>
<reference evidence="6" key="2">
    <citation type="journal article" date="2013" name="PLoS Genet.">
        <title>Comparative genome structure, secondary metabolite, and effector coding capacity across Cochliobolus pathogens.</title>
        <authorList>
            <person name="Condon B.J."/>
            <person name="Leng Y."/>
            <person name="Wu D."/>
            <person name="Bushley K.E."/>
            <person name="Ohm R.A."/>
            <person name="Otillar R."/>
            <person name="Martin J."/>
            <person name="Schackwitz W."/>
            <person name="Grimwood J."/>
            <person name="MohdZainudin N."/>
            <person name="Xue C."/>
            <person name="Wang R."/>
            <person name="Manning V.A."/>
            <person name="Dhillon B."/>
            <person name="Tu Z.J."/>
            <person name="Steffenson B.J."/>
            <person name="Salamov A."/>
            <person name="Sun H."/>
            <person name="Lowry S."/>
            <person name="LaButti K."/>
            <person name="Han J."/>
            <person name="Copeland A."/>
            <person name="Lindquist E."/>
            <person name="Barry K."/>
            <person name="Schmutz J."/>
            <person name="Baker S.E."/>
            <person name="Ciuffetti L.M."/>
            <person name="Grigoriev I.V."/>
            <person name="Zhong S."/>
            <person name="Turgeon B.G."/>
        </authorList>
    </citation>
    <scope>NUCLEOTIDE SEQUENCE [LARGE SCALE GENOMIC DNA]</scope>
    <source>
        <strain evidence="6">ND90Pr / ATCC 201652</strain>
    </source>
</reference>
<dbReference type="InterPro" id="IPR002401">
    <property type="entry name" value="Cyt_P450_E_grp-I"/>
</dbReference>
<dbReference type="PROSITE" id="PS00086">
    <property type="entry name" value="CYTOCHROME_P450"/>
    <property type="match status" value="1"/>
</dbReference>
<dbReference type="PRINTS" id="PR00463">
    <property type="entry name" value="EP450I"/>
</dbReference>
<comment type="similarity">
    <text evidence="4">Belongs to the cytochrome P450 family.</text>
</comment>
<dbReference type="GO" id="GO:0004497">
    <property type="term" value="F:monooxygenase activity"/>
    <property type="evidence" value="ECO:0007669"/>
    <property type="project" value="UniProtKB-KW"/>
</dbReference>
<dbReference type="GeneID" id="19140645"/>
<dbReference type="GO" id="GO:0020037">
    <property type="term" value="F:heme binding"/>
    <property type="evidence" value="ECO:0007669"/>
    <property type="project" value="InterPro"/>
</dbReference>
<dbReference type="SUPFAM" id="SSF48264">
    <property type="entry name" value="Cytochrome P450"/>
    <property type="match status" value="1"/>
</dbReference>
<dbReference type="AlphaFoldDB" id="M2SSQ2"/>
<keyword evidence="4" id="KW-0560">Oxidoreductase</keyword>
<dbReference type="Proteomes" id="UP000016934">
    <property type="component" value="Unassembled WGS sequence"/>
</dbReference>
<dbReference type="RefSeq" id="XP_007695348.1">
    <property type="nucleotide sequence ID" value="XM_007697158.1"/>
</dbReference>
<accession>M2SSQ2</accession>
<evidence type="ECO:0000256" key="2">
    <source>
        <dbReference type="ARBA" id="ARBA00023004"/>
    </source>
</evidence>
<evidence type="ECO:0000313" key="6">
    <source>
        <dbReference type="Proteomes" id="UP000016934"/>
    </source>
</evidence>
<dbReference type="HOGENOM" id="CLU_3074159_0_0_1"/>
<keyword evidence="4" id="KW-0503">Monooxygenase</keyword>
<feature type="binding site" description="axial binding residue" evidence="3">
    <location>
        <position position="19"/>
    </location>
    <ligand>
        <name>heme</name>
        <dbReference type="ChEBI" id="CHEBI:30413"/>
    </ligand>
    <ligandPart>
        <name>Fe</name>
        <dbReference type="ChEBI" id="CHEBI:18248"/>
    </ligandPart>
</feature>
<keyword evidence="2 3" id="KW-0408">Iron</keyword>
<reference evidence="5 6" key="1">
    <citation type="journal article" date="2012" name="PLoS Pathog.">
        <title>Diverse lifestyles and strategies of plant pathogenesis encoded in the genomes of eighteen Dothideomycetes fungi.</title>
        <authorList>
            <person name="Ohm R.A."/>
            <person name="Feau N."/>
            <person name="Henrissat B."/>
            <person name="Schoch C.L."/>
            <person name="Horwitz B.A."/>
            <person name="Barry K.W."/>
            <person name="Condon B.J."/>
            <person name="Copeland A.C."/>
            <person name="Dhillon B."/>
            <person name="Glaser F."/>
            <person name="Hesse C.N."/>
            <person name="Kosti I."/>
            <person name="LaButti K."/>
            <person name="Lindquist E.A."/>
            <person name="Lucas S."/>
            <person name="Salamov A.A."/>
            <person name="Bradshaw R.E."/>
            <person name="Ciuffetti L."/>
            <person name="Hamelin R.C."/>
            <person name="Kema G.H.J."/>
            <person name="Lawrence C."/>
            <person name="Scott J.A."/>
            <person name="Spatafora J.W."/>
            <person name="Turgeon B.G."/>
            <person name="de Wit P.J.G.M."/>
            <person name="Zhong S."/>
            <person name="Goodwin S.B."/>
            <person name="Grigoriev I.V."/>
        </authorList>
    </citation>
    <scope>NUCLEOTIDE SEQUENCE [LARGE SCALE GENOMIC DNA]</scope>
    <source>
        <strain evidence="6">ND90Pr / ATCC 201652</strain>
    </source>
</reference>
<dbReference type="InterPro" id="IPR036396">
    <property type="entry name" value="Cyt_P450_sf"/>
</dbReference>
<dbReference type="GO" id="GO:0005506">
    <property type="term" value="F:iron ion binding"/>
    <property type="evidence" value="ECO:0007669"/>
    <property type="project" value="InterPro"/>
</dbReference>
<evidence type="ECO:0000256" key="1">
    <source>
        <dbReference type="ARBA" id="ARBA00022723"/>
    </source>
</evidence>
<dbReference type="InterPro" id="IPR001128">
    <property type="entry name" value="Cyt_P450"/>
</dbReference>
<feature type="non-terminal residue" evidence="5">
    <location>
        <position position="1"/>
    </location>
</feature>
<dbReference type="EMBL" id="KB445637">
    <property type="protein sequence ID" value="EMD70248.1"/>
    <property type="molecule type" value="Genomic_DNA"/>
</dbReference>
<evidence type="ECO:0000256" key="3">
    <source>
        <dbReference type="PIRSR" id="PIRSR602401-1"/>
    </source>
</evidence>
<dbReference type="InterPro" id="IPR017972">
    <property type="entry name" value="Cyt_P450_CS"/>
</dbReference>
<comment type="cofactor">
    <cofactor evidence="3">
        <name>heme</name>
        <dbReference type="ChEBI" id="CHEBI:30413"/>
    </cofactor>
</comment>
<dbReference type="Gene3D" id="1.10.630.10">
    <property type="entry name" value="Cytochrome P450"/>
    <property type="match status" value="1"/>
</dbReference>
<protein>
    <recommendedName>
        <fullName evidence="7">Cytochrome P450 monooxygenase</fullName>
    </recommendedName>
</protein>